<dbReference type="PANTHER" id="PTHR30290:SF64">
    <property type="entry name" value="ABC TRANSPORTER PERIPLASMIC BINDING PROTEIN"/>
    <property type="match status" value="1"/>
</dbReference>
<keyword evidence="3" id="KW-0732">Signal</keyword>
<dbReference type="CDD" id="cd08497">
    <property type="entry name" value="MbnE-like"/>
    <property type="match status" value="1"/>
</dbReference>
<dbReference type="Gene3D" id="3.10.105.10">
    <property type="entry name" value="Dipeptide-binding Protein, Domain 3"/>
    <property type="match status" value="1"/>
</dbReference>
<dbReference type="PANTHER" id="PTHR30290">
    <property type="entry name" value="PERIPLASMIC BINDING COMPONENT OF ABC TRANSPORTER"/>
    <property type="match status" value="1"/>
</dbReference>
<proteinExistence type="inferred from homology"/>
<dbReference type="Pfam" id="PF00496">
    <property type="entry name" value="SBP_bac_5"/>
    <property type="match status" value="1"/>
</dbReference>
<keyword evidence="6" id="KW-1185">Reference proteome</keyword>
<organism evidence="5 6">
    <name type="scientific">Methylocystis borbori</name>
    <dbReference type="NCBI Taxonomy" id="3118750"/>
    <lineage>
        <taxon>Bacteria</taxon>
        <taxon>Pseudomonadati</taxon>
        <taxon>Pseudomonadota</taxon>
        <taxon>Alphaproteobacteria</taxon>
        <taxon>Hyphomicrobiales</taxon>
        <taxon>Methylocystaceae</taxon>
        <taxon>Methylocystis</taxon>
    </lineage>
</organism>
<comment type="similarity">
    <text evidence="2">Belongs to the bacterial solute-binding protein 5 family.</text>
</comment>
<dbReference type="EMBL" id="JAZHYN010000002">
    <property type="protein sequence ID" value="MEF3365118.1"/>
    <property type="molecule type" value="Genomic_DNA"/>
</dbReference>
<evidence type="ECO:0000259" key="4">
    <source>
        <dbReference type="Pfam" id="PF00496"/>
    </source>
</evidence>
<evidence type="ECO:0000256" key="1">
    <source>
        <dbReference type="ARBA" id="ARBA00004418"/>
    </source>
</evidence>
<gene>
    <name evidence="5" type="ORF">V3H18_01070</name>
</gene>
<dbReference type="SUPFAM" id="SSF53850">
    <property type="entry name" value="Periplasmic binding protein-like II"/>
    <property type="match status" value="1"/>
</dbReference>
<dbReference type="Gene3D" id="3.40.190.10">
    <property type="entry name" value="Periplasmic binding protein-like II"/>
    <property type="match status" value="1"/>
</dbReference>
<reference evidence="5 6" key="1">
    <citation type="submission" date="2024-02" db="EMBL/GenBank/DDBJ databases">
        <authorList>
            <person name="Grouzdev D."/>
        </authorList>
    </citation>
    <scope>NUCLEOTIDE SEQUENCE [LARGE SCALE GENOMIC DNA]</scope>
    <source>
        <strain evidence="5 6">9N</strain>
    </source>
</reference>
<dbReference type="PIRSF" id="PIRSF002741">
    <property type="entry name" value="MppA"/>
    <property type="match status" value="1"/>
</dbReference>
<evidence type="ECO:0000256" key="2">
    <source>
        <dbReference type="ARBA" id="ARBA00005695"/>
    </source>
</evidence>
<sequence length="597" mass="67213">MTVISVIAAVGVDGAAAVQAPTHGLALFGEPALPANFDHFPYANPQAPKGGRLRLGMRGSYDSLNPYNLKFFAAPQLLIGNVYQSLMVRSQDEPYTLYALVAQSVDIDDAREHVVFHLDPRARFADKTPIVADDVIFSFELLKAKGRPGQRMAFAQVKKFEALDAHTVRFDLTGLADREAPLVLAAMPVLSRKATDVEHFAETNMAIPTGSGPYVVKEAKAGARLVLQRDPEYWAKDVASQRGLYNFDEIDIEWYRDGGALFEALKAGLIDYREESSATRWQTGYDFPALREGMIVKDVLRPGRPVGMEGFVFNLRKDFFRDVRLREAIAMMFDFEWINANFYGGAYKRTVSYFDESEFSSSGRSASEAERAFLARFPGAVREDILEGRWRPPVHDGTGRDREIAKQAQNLLLEGGYQLKGAALEKDGKPIVFEIMIRDRDEERLALNFAASLKRIGITAEPRIYDEVQYQQRRQKFEYDMTIGQWRHEATPGQEQKNRWSSSSIDRESGVNLAGASSPALDALVDALPFARVKDEYIAVARALDRALLSGFYFVPLFHAGEIWTAHSAKLARPSYLPRFPMYPFGFTLETWWRKEP</sequence>
<dbReference type="InterPro" id="IPR039424">
    <property type="entry name" value="SBP_5"/>
</dbReference>
<evidence type="ECO:0000256" key="3">
    <source>
        <dbReference type="ARBA" id="ARBA00022729"/>
    </source>
</evidence>
<feature type="domain" description="Solute-binding protein family 5" evidence="4">
    <location>
        <begin position="97"/>
        <end position="503"/>
    </location>
</feature>
<evidence type="ECO:0000313" key="5">
    <source>
        <dbReference type="EMBL" id="MEF3365118.1"/>
    </source>
</evidence>
<dbReference type="InterPro" id="IPR030678">
    <property type="entry name" value="Peptide/Ni-bd"/>
</dbReference>
<dbReference type="RefSeq" id="WP_332080022.1">
    <property type="nucleotide sequence ID" value="NZ_JAZHYN010000002.1"/>
</dbReference>
<protein>
    <submittedName>
        <fullName evidence="5">Extracellular solute-binding protein</fullName>
    </submittedName>
</protein>
<name>A0ABU7XCK9_9HYPH</name>
<accession>A0ABU7XCK9</accession>
<comment type="caution">
    <text evidence="5">The sequence shown here is derived from an EMBL/GenBank/DDBJ whole genome shotgun (WGS) entry which is preliminary data.</text>
</comment>
<comment type="subcellular location">
    <subcellularLocation>
        <location evidence="1">Periplasm</location>
    </subcellularLocation>
</comment>
<dbReference type="InterPro" id="IPR000914">
    <property type="entry name" value="SBP_5_dom"/>
</dbReference>
<dbReference type="Proteomes" id="UP001350748">
    <property type="component" value="Unassembled WGS sequence"/>
</dbReference>
<evidence type="ECO:0000313" key="6">
    <source>
        <dbReference type="Proteomes" id="UP001350748"/>
    </source>
</evidence>